<dbReference type="SUPFAM" id="SSF54423">
    <property type="entry name" value="DsbC/DsbG N-terminal domain-like"/>
    <property type="match status" value="1"/>
</dbReference>
<comment type="subcellular location">
    <subcellularLocation>
        <location evidence="1 7">Periplasm</location>
    </subcellularLocation>
</comment>
<evidence type="ECO:0000313" key="10">
    <source>
        <dbReference type="EMBL" id="AJP47286.1"/>
    </source>
</evidence>
<evidence type="ECO:0000256" key="4">
    <source>
        <dbReference type="ARBA" id="ARBA00022764"/>
    </source>
</evidence>
<evidence type="ECO:0000313" key="11">
    <source>
        <dbReference type="Proteomes" id="UP000061603"/>
    </source>
</evidence>
<proteinExistence type="inferred from homology"/>
<protein>
    <recommendedName>
        <fullName evidence="7">Thiol:disulfide interchange protein</fullName>
    </recommendedName>
</protein>
<dbReference type="InterPro" id="IPR033954">
    <property type="entry name" value="DiS-bond_Isoase_DsbC/G"/>
</dbReference>
<evidence type="ECO:0000256" key="1">
    <source>
        <dbReference type="ARBA" id="ARBA00004418"/>
    </source>
</evidence>
<dbReference type="Pfam" id="PF10411">
    <property type="entry name" value="DsbC_N"/>
    <property type="match status" value="1"/>
</dbReference>
<dbReference type="GO" id="GO:0042597">
    <property type="term" value="C:periplasmic space"/>
    <property type="evidence" value="ECO:0007669"/>
    <property type="project" value="UniProtKB-SubCell"/>
</dbReference>
<dbReference type="InterPro" id="IPR036249">
    <property type="entry name" value="Thioredoxin-like_sf"/>
</dbReference>
<accession>A0A0C5JIY6</accession>
<dbReference type="Proteomes" id="UP000061603">
    <property type="component" value="Chromosome"/>
</dbReference>
<dbReference type="HOGENOM" id="CLU_083593_1_1_4"/>
<dbReference type="STRING" id="1565605.PG1C_00225"/>
<evidence type="ECO:0000256" key="2">
    <source>
        <dbReference type="ARBA" id="ARBA00009813"/>
    </source>
</evidence>
<dbReference type="PROSITE" id="PS00194">
    <property type="entry name" value="THIOREDOXIN_1"/>
    <property type="match status" value="1"/>
</dbReference>
<evidence type="ECO:0000256" key="3">
    <source>
        <dbReference type="ARBA" id="ARBA00022729"/>
    </source>
</evidence>
<organism evidence="10 11">
    <name type="scientific">Rugosibacter aromaticivorans</name>
    <dbReference type="NCBI Taxonomy" id="1565605"/>
    <lineage>
        <taxon>Bacteria</taxon>
        <taxon>Pseudomonadati</taxon>
        <taxon>Pseudomonadota</taxon>
        <taxon>Betaproteobacteria</taxon>
        <taxon>Nitrosomonadales</taxon>
        <taxon>Sterolibacteriaceae</taxon>
        <taxon>Rugosibacter</taxon>
    </lineage>
</organism>
<sequence length="228" mass="24797">MNKKFIAATALLASFSIAALAGEAEVKKAIEANVGKVEKISKAPIAGLWEVAVDGQIFYADDKGNYLLAGNLIELKTGKNLTAERQFNALPLELAVKQVRGNGKNVLVTFEDPNCGYCKKLAKELQSIKNLTLYTFLYPVLGEDSIEKSKMIWCAQDKGRVWNDWMSSGKTLPAMPAKCDTAGLEKSTELGRKLRINGTPAMFFATGERVGGYIPAAEIEKRFNAKGG</sequence>
<dbReference type="InterPro" id="IPR009094">
    <property type="entry name" value="DiS-bond_isomerase_DsbC/G_N_sf"/>
</dbReference>
<feature type="signal peptide" evidence="7">
    <location>
        <begin position="1"/>
        <end position="21"/>
    </location>
</feature>
<feature type="chain" id="PRO_5010005838" description="Thiol:disulfide interchange protein" evidence="7">
    <location>
        <begin position="22"/>
        <end position="228"/>
    </location>
</feature>
<gene>
    <name evidence="10" type="ORF">PG1C_00225</name>
</gene>
<dbReference type="CDD" id="cd03020">
    <property type="entry name" value="DsbA_DsbC_DsbG"/>
    <property type="match status" value="1"/>
</dbReference>
<dbReference type="InterPro" id="IPR018950">
    <property type="entry name" value="DiS-bond_isomerase_DsbC/G_N"/>
</dbReference>
<feature type="domain" description="Disulphide bond isomerase DsbC/G N-terminal" evidence="8">
    <location>
        <begin position="18"/>
        <end position="83"/>
    </location>
</feature>
<dbReference type="Gene3D" id="3.10.450.70">
    <property type="entry name" value="Disulphide bond isomerase, DsbC/G, N-terminal"/>
    <property type="match status" value="1"/>
</dbReference>
<dbReference type="Gene3D" id="3.40.30.10">
    <property type="entry name" value="Glutaredoxin"/>
    <property type="match status" value="1"/>
</dbReference>
<dbReference type="SUPFAM" id="SSF52833">
    <property type="entry name" value="Thioredoxin-like"/>
    <property type="match status" value="1"/>
</dbReference>
<evidence type="ECO:0000259" key="8">
    <source>
        <dbReference type="Pfam" id="PF10411"/>
    </source>
</evidence>
<keyword evidence="6 7" id="KW-0676">Redox-active center</keyword>
<evidence type="ECO:0000256" key="7">
    <source>
        <dbReference type="RuleBase" id="RU364038"/>
    </source>
</evidence>
<dbReference type="AlphaFoldDB" id="A0A0C5JIY6"/>
<dbReference type="PATRIC" id="fig|1565605.3.peg.49"/>
<dbReference type="PANTHER" id="PTHR35272">
    <property type="entry name" value="THIOL:DISULFIDE INTERCHANGE PROTEIN DSBC-RELATED"/>
    <property type="match status" value="1"/>
</dbReference>
<evidence type="ECO:0000259" key="9">
    <source>
        <dbReference type="Pfam" id="PF13098"/>
    </source>
</evidence>
<evidence type="ECO:0000256" key="6">
    <source>
        <dbReference type="ARBA" id="ARBA00023284"/>
    </source>
</evidence>
<evidence type="ECO:0000256" key="5">
    <source>
        <dbReference type="ARBA" id="ARBA00023157"/>
    </source>
</evidence>
<dbReference type="Pfam" id="PF13098">
    <property type="entry name" value="Thioredoxin_2"/>
    <property type="match status" value="1"/>
</dbReference>
<reference evidence="10 11" key="1">
    <citation type="journal article" date="2015" name="Genome Announc.">
        <title>Complete Genome Sequence of a Novel Bacterium within the Family Rhodocyclaceae That Degrades Polycyclic Aromatic Hydrocarbons.</title>
        <authorList>
            <person name="Singleton D.R."/>
            <person name="Dickey A.N."/>
            <person name="Scholl E.H."/>
            <person name="Wright F.A."/>
            <person name="Aitken M.D."/>
        </authorList>
    </citation>
    <scope>NUCLEOTIDE SEQUENCE [LARGE SCALE GENOMIC DNA]</scope>
    <source>
        <strain evidence="11">PG1-Ca6</strain>
    </source>
</reference>
<keyword evidence="5" id="KW-1015">Disulfide bond</keyword>
<dbReference type="PANTHER" id="PTHR35272:SF3">
    <property type="entry name" value="THIOL:DISULFIDE INTERCHANGE PROTEIN DSBC"/>
    <property type="match status" value="1"/>
</dbReference>
<dbReference type="EMBL" id="CP010554">
    <property type="protein sequence ID" value="AJP47286.1"/>
    <property type="molecule type" value="Genomic_DNA"/>
</dbReference>
<dbReference type="KEGG" id="rbu:PG1C_00225"/>
<comment type="similarity">
    <text evidence="2 7">Belongs to the thioredoxin family. DsbC subfamily.</text>
</comment>
<keyword evidence="11" id="KW-1185">Reference proteome</keyword>
<dbReference type="InterPro" id="IPR051470">
    <property type="entry name" value="Thiol:disulfide_interchange"/>
</dbReference>
<name>A0A0C5JIY6_9PROT</name>
<keyword evidence="4 7" id="KW-0574">Periplasm</keyword>
<keyword evidence="3 7" id="KW-0732">Signal</keyword>
<dbReference type="RefSeq" id="WP_237218233.1">
    <property type="nucleotide sequence ID" value="NZ_CP010554.1"/>
</dbReference>
<dbReference type="InterPro" id="IPR012336">
    <property type="entry name" value="Thioredoxin-like_fold"/>
</dbReference>
<feature type="domain" description="Thioredoxin-like fold" evidence="9">
    <location>
        <begin position="100"/>
        <end position="221"/>
    </location>
</feature>
<comment type="function">
    <text evidence="7">Required for disulfide bond formation in some periplasmic proteins. Acts by transferring its disulfide bond to other proteins and is reduced in the process.</text>
</comment>
<dbReference type="InterPro" id="IPR017937">
    <property type="entry name" value="Thioredoxin_CS"/>
</dbReference>